<dbReference type="KEGG" id="cic:CICLE_v10024423mg"/>
<evidence type="ECO:0000313" key="3">
    <source>
        <dbReference type="Proteomes" id="UP000030687"/>
    </source>
</evidence>
<dbReference type="PANTHER" id="PTHR36368">
    <property type="entry name" value="ATP-DEPENDENT CASEINOLYTIC PROTEASE/CROTONASE FAMILY PROTEIN"/>
    <property type="match status" value="1"/>
</dbReference>
<protein>
    <submittedName>
        <fullName evidence="2">Uncharacterized protein</fullName>
    </submittedName>
</protein>
<dbReference type="PANTHER" id="PTHR36368:SF1">
    <property type="entry name" value="ATP-DEPENDENT CASEINOLYTIC PROTEASE_CROTONASE FAMILY PROTEIN"/>
    <property type="match status" value="1"/>
</dbReference>
<dbReference type="eggNOG" id="ENOG502S4D2">
    <property type="taxonomic scope" value="Eukaryota"/>
</dbReference>
<feature type="region of interest" description="Disordered" evidence="1">
    <location>
        <begin position="375"/>
        <end position="413"/>
    </location>
</feature>
<feature type="region of interest" description="Disordered" evidence="1">
    <location>
        <begin position="119"/>
        <end position="174"/>
    </location>
</feature>
<dbReference type="OMA" id="DIRNWFP"/>
<dbReference type="FunCoup" id="V4T003">
    <property type="interactions" value="147"/>
</dbReference>
<accession>V4T003</accession>
<dbReference type="AlphaFoldDB" id="V4T003"/>
<proteinExistence type="predicted"/>
<gene>
    <name evidence="2" type="ORF">CICLE_v10024423mg</name>
</gene>
<sequence>MLLPPTTVIFLLGGREYPNQLGSQGGGLSEPPDVRNWFLSYEYESPVLGTTDGFKDPVTRDSGCFVSKESTEETENHLIISEVLETEDIYLMMHKPAGIGNWFSSYAYESFVLDTNDDVQDSVSEGSECEKGGSLVGERHNGQENMAATREIDVKSDSSLGDDEPDEKSSIKHSCKSQLQRAKFLISNTLMLIQILDSPDPSTVFTEPPDVKNWFSSYAYESPVLGTSDQFEDSLHLEMEPEKFVVEDSDLETEEKLTIIRKVRSGDEKFVSRNRFVRYTFCICLSPCSKRKLKLLLRRESISHICGSHILTFVVVLQRIDRIGGKRSSSSQNKIHSDKTFKDILEGKAQQSNVTSPSKDIRELSFDDEEKFMEEVSPLSPTSNSKLAQDCGASPRKQTHRRNDKENYQKGIAENGFVATRKNGSTRTANADSLKMSQGILLECSRNNRSVSPAGEKVVDRRKALIETTNYQNSDALEVTGKWRCPQKGKPSLGPPLKQLRLERWIHRV</sequence>
<evidence type="ECO:0000256" key="1">
    <source>
        <dbReference type="SAM" id="MobiDB-lite"/>
    </source>
</evidence>
<keyword evidence="3" id="KW-1185">Reference proteome</keyword>
<dbReference type="Gramene" id="ESR53458">
    <property type="protein sequence ID" value="ESR53458"/>
    <property type="gene ID" value="CICLE_v10024423mg"/>
</dbReference>
<dbReference type="InParanoid" id="V4T003"/>
<dbReference type="EMBL" id="KI536661">
    <property type="protein sequence ID" value="ESR53458.1"/>
    <property type="molecule type" value="Genomic_DNA"/>
</dbReference>
<dbReference type="Proteomes" id="UP000030687">
    <property type="component" value="Unassembled WGS sequence"/>
</dbReference>
<name>V4T003_CITCL</name>
<evidence type="ECO:0000313" key="2">
    <source>
        <dbReference type="EMBL" id="ESR53458.1"/>
    </source>
</evidence>
<organism evidence="2 3">
    <name type="scientific">Citrus clementina</name>
    <name type="common">Clementine</name>
    <name type="synonym">Citrus deliciosa x Citrus sinensis</name>
    <dbReference type="NCBI Taxonomy" id="85681"/>
    <lineage>
        <taxon>Eukaryota</taxon>
        <taxon>Viridiplantae</taxon>
        <taxon>Streptophyta</taxon>
        <taxon>Embryophyta</taxon>
        <taxon>Tracheophyta</taxon>
        <taxon>Spermatophyta</taxon>
        <taxon>Magnoliopsida</taxon>
        <taxon>eudicotyledons</taxon>
        <taxon>Gunneridae</taxon>
        <taxon>Pentapetalae</taxon>
        <taxon>rosids</taxon>
        <taxon>malvids</taxon>
        <taxon>Sapindales</taxon>
        <taxon>Rutaceae</taxon>
        <taxon>Aurantioideae</taxon>
        <taxon>Citrus</taxon>
    </lineage>
</organism>
<reference evidence="2 3" key="1">
    <citation type="submission" date="2013-10" db="EMBL/GenBank/DDBJ databases">
        <authorList>
            <consortium name="International Citrus Genome Consortium"/>
            <person name="Jenkins J."/>
            <person name="Schmutz J."/>
            <person name="Prochnik S."/>
            <person name="Rokhsar D."/>
            <person name="Gmitter F."/>
            <person name="Ollitrault P."/>
            <person name="Machado M."/>
            <person name="Talon M."/>
            <person name="Wincker P."/>
            <person name="Jaillon O."/>
            <person name="Morgante M."/>
        </authorList>
    </citation>
    <scope>NUCLEOTIDE SEQUENCE</scope>
    <source>
        <strain evidence="3">cv. Clemenules</strain>
    </source>
</reference>